<proteinExistence type="predicted"/>
<feature type="non-terminal residue" evidence="1">
    <location>
        <position position="60"/>
    </location>
</feature>
<reference evidence="1" key="1">
    <citation type="submission" date="2022-06" db="EMBL/GenBank/DDBJ databases">
        <title>Uncovering the hologenomic basis of an extraordinary plant invasion.</title>
        <authorList>
            <person name="Bieker V.C."/>
            <person name="Martin M.D."/>
            <person name="Gilbert T."/>
            <person name="Hodgins K."/>
            <person name="Battlay P."/>
            <person name="Petersen B."/>
            <person name="Wilson J."/>
        </authorList>
    </citation>
    <scope>NUCLEOTIDE SEQUENCE</scope>
    <source>
        <strain evidence="1">AA19_3_7</strain>
        <tissue evidence="1">Leaf</tissue>
    </source>
</reference>
<gene>
    <name evidence="1" type="ORF">M8C21_002442</name>
</gene>
<name>A0AAD5BU49_AMBAR</name>
<evidence type="ECO:0000313" key="1">
    <source>
        <dbReference type="EMBL" id="KAI7729677.1"/>
    </source>
</evidence>
<keyword evidence="2" id="KW-1185">Reference proteome</keyword>
<sequence length="60" mass="6625">ICEATNQRLIGGPTDTDVRNATKTVLSRLVVRMLKRKKKSIGTGLSKFVKLSNLNHLMDG</sequence>
<evidence type="ECO:0000313" key="2">
    <source>
        <dbReference type="Proteomes" id="UP001206925"/>
    </source>
</evidence>
<dbReference type="AlphaFoldDB" id="A0AAD5BU49"/>
<protein>
    <submittedName>
        <fullName evidence="1">Uncharacterized protein</fullName>
    </submittedName>
</protein>
<accession>A0AAD5BU49</accession>
<dbReference type="Proteomes" id="UP001206925">
    <property type="component" value="Unassembled WGS sequence"/>
</dbReference>
<dbReference type="EMBL" id="JAMZMK010010944">
    <property type="protein sequence ID" value="KAI7729677.1"/>
    <property type="molecule type" value="Genomic_DNA"/>
</dbReference>
<organism evidence="1 2">
    <name type="scientific">Ambrosia artemisiifolia</name>
    <name type="common">Common ragweed</name>
    <dbReference type="NCBI Taxonomy" id="4212"/>
    <lineage>
        <taxon>Eukaryota</taxon>
        <taxon>Viridiplantae</taxon>
        <taxon>Streptophyta</taxon>
        <taxon>Embryophyta</taxon>
        <taxon>Tracheophyta</taxon>
        <taxon>Spermatophyta</taxon>
        <taxon>Magnoliopsida</taxon>
        <taxon>eudicotyledons</taxon>
        <taxon>Gunneridae</taxon>
        <taxon>Pentapetalae</taxon>
        <taxon>asterids</taxon>
        <taxon>campanulids</taxon>
        <taxon>Asterales</taxon>
        <taxon>Asteraceae</taxon>
        <taxon>Asteroideae</taxon>
        <taxon>Heliantheae alliance</taxon>
        <taxon>Heliantheae</taxon>
        <taxon>Ambrosia</taxon>
    </lineage>
</organism>
<comment type="caution">
    <text evidence="1">The sequence shown here is derived from an EMBL/GenBank/DDBJ whole genome shotgun (WGS) entry which is preliminary data.</text>
</comment>
<feature type="non-terminal residue" evidence="1">
    <location>
        <position position="1"/>
    </location>
</feature>